<accession>A0A1I5XNI5</accession>
<dbReference type="Gene3D" id="1.20.1740.10">
    <property type="entry name" value="Amino acid/polyamine transporter I"/>
    <property type="match status" value="1"/>
</dbReference>
<reference evidence="9 10" key="1">
    <citation type="submission" date="2016-10" db="EMBL/GenBank/DDBJ databases">
        <authorList>
            <person name="Varghese N."/>
            <person name="Submissions S."/>
        </authorList>
    </citation>
    <scope>NUCLEOTIDE SEQUENCE [LARGE SCALE GENOMIC DNA]</scope>
    <source>
        <strain evidence="9 10">DSM 13796</strain>
    </source>
</reference>
<dbReference type="PANTHER" id="PTHR34975">
    <property type="entry name" value="SPORE GERMINATION PROTEIN A2"/>
    <property type="match status" value="1"/>
</dbReference>
<evidence type="ECO:0000256" key="4">
    <source>
        <dbReference type="ARBA" id="ARBA00022544"/>
    </source>
</evidence>
<evidence type="ECO:0000256" key="8">
    <source>
        <dbReference type="SAM" id="Phobius"/>
    </source>
</evidence>
<evidence type="ECO:0000256" key="5">
    <source>
        <dbReference type="ARBA" id="ARBA00022692"/>
    </source>
</evidence>
<dbReference type="InterPro" id="IPR004761">
    <property type="entry name" value="Spore_GerAB"/>
</dbReference>
<dbReference type="NCBIfam" id="TIGR00912">
    <property type="entry name" value="2A0309"/>
    <property type="match status" value="1"/>
</dbReference>
<evidence type="ECO:0000256" key="2">
    <source>
        <dbReference type="ARBA" id="ARBA00007998"/>
    </source>
</evidence>
<comment type="caution">
    <text evidence="9">The sequence shown here is derived from an EMBL/GenBank/DDBJ whole genome shotgun (WGS) entry which is preliminary data.</text>
</comment>
<name>A0A1I5XNI5_9BACI</name>
<feature type="transmembrane region" description="Helical" evidence="8">
    <location>
        <begin position="44"/>
        <end position="63"/>
    </location>
</feature>
<keyword evidence="6 8" id="KW-1133">Transmembrane helix</keyword>
<evidence type="ECO:0000313" key="10">
    <source>
        <dbReference type="Proteomes" id="UP000182762"/>
    </source>
</evidence>
<feature type="transmembrane region" description="Helical" evidence="8">
    <location>
        <begin position="84"/>
        <end position="109"/>
    </location>
</feature>
<feature type="transmembrane region" description="Helical" evidence="8">
    <location>
        <begin position="144"/>
        <end position="165"/>
    </location>
</feature>
<feature type="transmembrane region" description="Helical" evidence="8">
    <location>
        <begin position="115"/>
        <end position="137"/>
    </location>
</feature>
<evidence type="ECO:0000313" key="9">
    <source>
        <dbReference type="EMBL" id="SFQ33494.1"/>
    </source>
</evidence>
<dbReference type="PANTHER" id="PTHR34975:SF2">
    <property type="entry name" value="SPORE GERMINATION PROTEIN A2"/>
    <property type="match status" value="1"/>
</dbReference>
<dbReference type="Proteomes" id="UP000182762">
    <property type="component" value="Unassembled WGS sequence"/>
</dbReference>
<dbReference type="GeneID" id="93709711"/>
<evidence type="ECO:0000256" key="6">
    <source>
        <dbReference type="ARBA" id="ARBA00022989"/>
    </source>
</evidence>
<feature type="transmembrane region" description="Helical" evidence="8">
    <location>
        <begin position="333"/>
        <end position="355"/>
    </location>
</feature>
<comment type="similarity">
    <text evidence="2">Belongs to the amino acid-polyamine-organocation (APC) superfamily. Spore germination protein (SGP) (TC 2.A.3.9) family.</text>
</comment>
<protein>
    <submittedName>
        <fullName evidence="9">Spore germination protein (Amino acid permease)</fullName>
    </submittedName>
</protein>
<keyword evidence="4" id="KW-0309">Germination</keyword>
<dbReference type="Pfam" id="PF03845">
    <property type="entry name" value="Spore_permease"/>
    <property type="match status" value="1"/>
</dbReference>
<dbReference type="EMBL" id="FOXX01000002">
    <property type="protein sequence ID" value="SFQ33494.1"/>
    <property type="molecule type" value="Genomic_DNA"/>
</dbReference>
<sequence>MSKLVDEKFQVSPFLVFFLIHGFQIGVGILAFQRLVAKYAEQDSWISLFLASFAIHIVIWFCYKMLSEEQPDIISVHQFLFGKWISKLLDFAFLVYISLICLTIFRTYIEVLQLWMFPLLPTWVLSLVIIAITYYILTSGFRIVAGVAFFSVILPSFLWVMLIFPLQFANYRNLLPVWDHSVQDILMASKVFMFEFSGFEPLLIFYPFIKKAHKSQKFAHGANALTFFTYFAILLVSLVYFNKDELQHTIYPTLSMAKIIEIPFIQRFEYILISLWFLVVVPGISISTWCCARLCKRSFSLRPSRFLPFFFAFLFAGALFFDTRYEINSLGKYSSFVGLFLFILYIPLLSILTMLKRKWQRMKKKQKEA</sequence>
<keyword evidence="10" id="KW-1185">Reference proteome</keyword>
<comment type="subcellular location">
    <subcellularLocation>
        <location evidence="1">Membrane</location>
        <topology evidence="1">Multi-pass membrane protein</topology>
    </subcellularLocation>
</comment>
<keyword evidence="7 8" id="KW-0472">Membrane</keyword>
<keyword evidence="5 8" id="KW-0812">Transmembrane</keyword>
<feature type="transmembrane region" description="Helical" evidence="8">
    <location>
        <begin position="12"/>
        <end position="32"/>
    </location>
</feature>
<evidence type="ECO:0000256" key="3">
    <source>
        <dbReference type="ARBA" id="ARBA00022448"/>
    </source>
</evidence>
<organism evidence="9 10">
    <name type="scientific">Priestia endophytica DSM 13796</name>
    <dbReference type="NCBI Taxonomy" id="1121089"/>
    <lineage>
        <taxon>Bacteria</taxon>
        <taxon>Bacillati</taxon>
        <taxon>Bacillota</taxon>
        <taxon>Bacilli</taxon>
        <taxon>Bacillales</taxon>
        <taxon>Bacillaceae</taxon>
        <taxon>Priestia</taxon>
    </lineage>
</organism>
<feature type="transmembrane region" description="Helical" evidence="8">
    <location>
        <begin position="270"/>
        <end position="292"/>
    </location>
</feature>
<gene>
    <name evidence="9" type="ORF">SAMN02745910_00967</name>
</gene>
<evidence type="ECO:0000256" key="7">
    <source>
        <dbReference type="ARBA" id="ARBA00023136"/>
    </source>
</evidence>
<evidence type="ECO:0000256" key="1">
    <source>
        <dbReference type="ARBA" id="ARBA00004141"/>
    </source>
</evidence>
<feature type="transmembrane region" description="Helical" evidence="8">
    <location>
        <begin position="304"/>
        <end position="321"/>
    </location>
</feature>
<proteinExistence type="inferred from homology"/>
<keyword evidence="3" id="KW-0813">Transport</keyword>
<feature type="transmembrane region" description="Helical" evidence="8">
    <location>
        <begin position="185"/>
        <end position="209"/>
    </location>
</feature>
<feature type="transmembrane region" description="Helical" evidence="8">
    <location>
        <begin position="221"/>
        <end position="241"/>
    </location>
</feature>
<dbReference type="RefSeq" id="WP_061803448.1">
    <property type="nucleotide sequence ID" value="NZ_FOXX01000002.1"/>
</dbReference>